<dbReference type="PROSITE" id="PS00301">
    <property type="entry name" value="G_TR_1"/>
    <property type="match status" value="1"/>
</dbReference>
<dbReference type="GO" id="GO:0043022">
    <property type="term" value="F:ribosome binding"/>
    <property type="evidence" value="ECO:0007669"/>
    <property type="project" value="UniProtKB-UniRule"/>
</dbReference>
<sequence>MDIRNIAIIAHVDHGKTTLVDQLLKLSGTLEAHEEIAERAMDSNDLERERGITILSKTTAIHYKDYKINIMDTPGHADFGGEVERIMNMVDGVLLVVDAYEGTMPQTRFVLKKALEAHVKPIVVINKVDRPVVRIDEVMDEVLELFMELGADDDQLEFPTVFVSALNGTSSLDPDLSTQVPNMDCLFDMIINEIPEPLVDVEGGLQFQPALLDYNDYVGRIGIGRVQRGTVHVNDNVVCLRADGSKTTFRVQKLFTFLGLHRIETEELSAGDIGAIAGLADIGVGETVCDPATEEALPLLHVDEPTIQMIFGTNTSPFAGKEGKFVTASKLEQRLLRETNRDVSLKVERINNAEEWIVSGRGELHLSILIETLRREGFELQVARPHAIIREIDGVKCEPFEDVYIEAPDDCIGSVIESLGLRRGIMGNMESDNGMTKIEYVVPSRGLIGFMTNFLTMTRGYGIINHTFKEYRPLDGEAVGERQLGVLVSIDSGQTTAYALGGVESRGVMFVGPGVDVYEGMIVGEHAKDNDLVVNVTKGKQMTNTRSSTKDSTVVLKRPRQFNLEGCLDYINEDELVEVTPLNVRLRKKYLTEIERKRAYRAKNG</sequence>
<dbReference type="GO" id="GO:0000049">
    <property type="term" value="F:tRNA binding"/>
    <property type="evidence" value="ECO:0007669"/>
    <property type="project" value="UniProtKB-KW"/>
</dbReference>
<dbReference type="InterPro" id="IPR035647">
    <property type="entry name" value="EFG_III/V"/>
</dbReference>
<dbReference type="SUPFAM" id="SSF52540">
    <property type="entry name" value="P-loop containing nucleoside triphosphate hydrolases"/>
    <property type="match status" value="1"/>
</dbReference>
<keyword evidence="4" id="KW-0694">RNA-binding</keyword>
<gene>
    <name evidence="4" type="primary">bipA</name>
    <name evidence="6" type="ORF">IV49_GL000040</name>
</gene>
<dbReference type="GO" id="GO:0003924">
    <property type="term" value="F:GTPase activity"/>
    <property type="evidence" value="ECO:0007669"/>
    <property type="project" value="UniProtKB-UniRule"/>
</dbReference>
<comment type="subunit">
    <text evidence="4">Monomer.</text>
</comment>
<comment type="catalytic activity">
    <reaction evidence="3 4">
        <text>GTP + H2O = GDP + phosphate + H(+)</text>
        <dbReference type="Rhea" id="RHEA:19669"/>
        <dbReference type="ChEBI" id="CHEBI:15377"/>
        <dbReference type="ChEBI" id="CHEBI:15378"/>
        <dbReference type="ChEBI" id="CHEBI:37565"/>
        <dbReference type="ChEBI" id="CHEBI:43474"/>
        <dbReference type="ChEBI" id="CHEBI:58189"/>
    </reaction>
</comment>
<organism evidence="6 7">
    <name type="scientific">Kandleria vitulina DSM 20405</name>
    <dbReference type="NCBI Taxonomy" id="1410657"/>
    <lineage>
        <taxon>Bacteria</taxon>
        <taxon>Bacillati</taxon>
        <taxon>Bacillota</taxon>
        <taxon>Erysipelotrichia</taxon>
        <taxon>Erysipelotrichales</taxon>
        <taxon>Coprobacillaceae</taxon>
        <taxon>Kandleria</taxon>
    </lineage>
</organism>
<evidence type="ECO:0000313" key="6">
    <source>
        <dbReference type="EMBL" id="KRN51423.1"/>
    </source>
</evidence>
<evidence type="ECO:0000313" key="7">
    <source>
        <dbReference type="Proteomes" id="UP000051841"/>
    </source>
</evidence>
<evidence type="ECO:0000256" key="1">
    <source>
        <dbReference type="ARBA" id="ARBA00022741"/>
    </source>
</evidence>
<dbReference type="InterPro" id="IPR004161">
    <property type="entry name" value="EFTu-like_2"/>
</dbReference>
<evidence type="ECO:0000259" key="5">
    <source>
        <dbReference type="PROSITE" id="PS51722"/>
    </source>
</evidence>
<dbReference type="Gene3D" id="2.40.50.250">
    <property type="entry name" value="bipa protein"/>
    <property type="match status" value="1"/>
</dbReference>
<dbReference type="InterPro" id="IPR041095">
    <property type="entry name" value="EFG_II"/>
</dbReference>
<feature type="binding site" evidence="4">
    <location>
        <begin position="126"/>
        <end position="129"/>
    </location>
    <ligand>
        <name>GTP</name>
        <dbReference type="ChEBI" id="CHEBI:37565"/>
    </ligand>
</feature>
<dbReference type="InterPro" id="IPR048876">
    <property type="entry name" value="BipA_C"/>
</dbReference>
<dbReference type="InterPro" id="IPR006298">
    <property type="entry name" value="BipA"/>
</dbReference>
<dbReference type="InterPro" id="IPR009000">
    <property type="entry name" value="Transl_B-barrel_sf"/>
</dbReference>
<dbReference type="InterPro" id="IPR000795">
    <property type="entry name" value="T_Tr_GTP-bd_dom"/>
</dbReference>
<keyword evidence="4" id="KW-0963">Cytoplasm</keyword>
<dbReference type="NCBIfam" id="TIGR00231">
    <property type="entry name" value="small_GTP"/>
    <property type="match status" value="1"/>
</dbReference>
<dbReference type="InterPro" id="IPR000640">
    <property type="entry name" value="EFG_V-like"/>
</dbReference>
<dbReference type="CDD" id="cd03691">
    <property type="entry name" value="BipA_TypA_II"/>
    <property type="match status" value="1"/>
</dbReference>
<dbReference type="Gene3D" id="2.40.30.10">
    <property type="entry name" value="Translation factors"/>
    <property type="match status" value="1"/>
</dbReference>
<dbReference type="Gene3D" id="3.30.70.870">
    <property type="entry name" value="Elongation Factor G (Translational Gtpase), domain 3"/>
    <property type="match status" value="1"/>
</dbReference>
<dbReference type="CDD" id="cd16263">
    <property type="entry name" value="BipA_III"/>
    <property type="match status" value="1"/>
</dbReference>
<dbReference type="Pfam" id="PF14492">
    <property type="entry name" value="EFG_III"/>
    <property type="match status" value="1"/>
</dbReference>
<dbReference type="GO" id="GO:0005525">
    <property type="term" value="F:GTP binding"/>
    <property type="evidence" value="ECO:0007669"/>
    <property type="project" value="UniProtKB-UniRule"/>
</dbReference>
<dbReference type="Pfam" id="PF21018">
    <property type="entry name" value="BipA_C"/>
    <property type="match status" value="1"/>
</dbReference>
<dbReference type="HAMAP" id="MF_00849">
    <property type="entry name" value="BipA"/>
    <property type="match status" value="1"/>
</dbReference>
<dbReference type="EMBL" id="JQBL01000001">
    <property type="protein sequence ID" value="KRN51423.1"/>
    <property type="molecule type" value="Genomic_DNA"/>
</dbReference>
<dbReference type="FunFam" id="3.30.70.870:FF:000003">
    <property type="entry name" value="GTP-binding protein TypA"/>
    <property type="match status" value="1"/>
</dbReference>
<dbReference type="InterPro" id="IPR005225">
    <property type="entry name" value="Small_GTP-bd"/>
</dbReference>
<dbReference type="PANTHER" id="PTHR42908:SF8">
    <property type="entry name" value="TR-TYPE G DOMAIN-CONTAINING PROTEIN"/>
    <property type="match status" value="1"/>
</dbReference>
<dbReference type="InterPro" id="IPR047043">
    <property type="entry name" value="BipA_III"/>
</dbReference>
<dbReference type="GO" id="GO:0005829">
    <property type="term" value="C:cytosol"/>
    <property type="evidence" value="ECO:0007669"/>
    <property type="project" value="TreeGrafter"/>
</dbReference>
<name>A0A0R2HEC0_9FIRM</name>
<dbReference type="NCBIfam" id="TIGR01394">
    <property type="entry name" value="TypA_BipA"/>
    <property type="match status" value="1"/>
</dbReference>
<dbReference type="Proteomes" id="UP000051841">
    <property type="component" value="Unassembled WGS sequence"/>
</dbReference>
<feature type="binding site" evidence="4">
    <location>
        <begin position="13"/>
        <end position="18"/>
    </location>
    <ligand>
        <name>GTP</name>
        <dbReference type="ChEBI" id="CHEBI:37565"/>
    </ligand>
</feature>
<dbReference type="PATRIC" id="fig|1410657.5.peg.42"/>
<dbReference type="Gene3D" id="3.40.50.300">
    <property type="entry name" value="P-loop containing nucleotide triphosphate hydrolases"/>
    <property type="match status" value="1"/>
</dbReference>
<keyword evidence="4" id="KW-0820">tRNA-binding</keyword>
<dbReference type="GO" id="GO:1990904">
    <property type="term" value="C:ribonucleoprotein complex"/>
    <property type="evidence" value="ECO:0007669"/>
    <property type="project" value="TreeGrafter"/>
</dbReference>
<dbReference type="InterPro" id="IPR031157">
    <property type="entry name" value="G_TR_CS"/>
</dbReference>
<dbReference type="GO" id="GO:0010467">
    <property type="term" value="P:gene expression"/>
    <property type="evidence" value="ECO:0007669"/>
    <property type="project" value="UniProtKB-ARBA"/>
</dbReference>
<keyword evidence="2 4" id="KW-0342">GTP-binding</keyword>
<evidence type="ECO:0000256" key="2">
    <source>
        <dbReference type="ARBA" id="ARBA00023134"/>
    </source>
</evidence>
<dbReference type="SUPFAM" id="SSF54980">
    <property type="entry name" value="EF-G C-terminal domain-like"/>
    <property type="match status" value="2"/>
</dbReference>
<dbReference type="GO" id="GO:0019843">
    <property type="term" value="F:rRNA binding"/>
    <property type="evidence" value="ECO:0007669"/>
    <property type="project" value="UniProtKB-KW"/>
</dbReference>
<dbReference type="RefSeq" id="WP_031590053.1">
    <property type="nucleotide sequence ID" value="NZ_JQBL01000001.1"/>
</dbReference>
<dbReference type="Pfam" id="PF03144">
    <property type="entry name" value="GTP_EFTU_D2"/>
    <property type="match status" value="1"/>
</dbReference>
<keyword evidence="7" id="KW-1185">Reference proteome</keyword>
<proteinExistence type="inferred from homology"/>
<keyword evidence="4" id="KW-0378">Hydrolase</keyword>
<dbReference type="PRINTS" id="PR00315">
    <property type="entry name" value="ELONGATNFCT"/>
</dbReference>
<dbReference type="CDD" id="cd01891">
    <property type="entry name" value="TypA_BipA"/>
    <property type="match status" value="1"/>
</dbReference>
<dbReference type="CDD" id="cd03710">
    <property type="entry name" value="BipA_TypA_C"/>
    <property type="match status" value="1"/>
</dbReference>
<evidence type="ECO:0000256" key="4">
    <source>
        <dbReference type="HAMAP-Rule" id="MF_00849"/>
    </source>
</evidence>
<dbReference type="Gene3D" id="3.30.70.240">
    <property type="match status" value="1"/>
</dbReference>
<protein>
    <recommendedName>
        <fullName evidence="4">Large ribosomal subunit assembly factor BipA</fullName>
        <ecNumber evidence="4">3.6.5.-</ecNumber>
    </recommendedName>
    <alternativeName>
        <fullName evidence="4">GTP-binding protein BipA</fullName>
    </alternativeName>
</protein>
<accession>A0A0R2HEC0</accession>
<reference evidence="6 7" key="1">
    <citation type="journal article" date="2015" name="Genome Announc.">
        <title>Expanding the biotechnology potential of lactobacilli through comparative genomics of 213 strains and associated genera.</title>
        <authorList>
            <person name="Sun Z."/>
            <person name="Harris H.M."/>
            <person name="McCann A."/>
            <person name="Guo C."/>
            <person name="Argimon S."/>
            <person name="Zhang W."/>
            <person name="Yang X."/>
            <person name="Jeffery I.B."/>
            <person name="Cooney J.C."/>
            <person name="Kagawa T.F."/>
            <person name="Liu W."/>
            <person name="Song Y."/>
            <person name="Salvetti E."/>
            <person name="Wrobel A."/>
            <person name="Rasinkangas P."/>
            <person name="Parkhill J."/>
            <person name="Rea M.C."/>
            <person name="O'Sullivan O."/>
            <person name="Ritari J."/>
            <person name="Douillard F.P."/>
            <person name="Paul Ross R."/>
            <person name="Yang R."/>
            <person name="Briner A.E."/>
            <person name="Felis G.E."/>
            <person name="de Vos W.M."/>
            <person name="Barrangou R."/>
            <person name="Klaenhammer T.R."/>
            <person name="Caufield P.W."/>
            <person name="Cui Y."/>
            <person name="Zhang H."/>
            <person name="O'Toole P.W."/>
        </authorList>
    </citation>
    <scope>NUCLEOTIDE SEQUENCE [LARGE SCALE GENOMIC DNA]</scope>
    <source>
        <strain evidence="6 7">DSM 20405</strain>
    </source>
</reference>
<keyword evidence="4" id="KW-0699">rRNA-binding</keyword>
<dbReference type="FunFam" id="3.40.50.300:FF:000055">
    <property type="entry name" value="GTP-binding protein TypA"/>
    <property type="match status" value="1"/>
</dbReference>
<dbReference type="InterPro" id="IPR047041">
    <property type="entry name" value="BipA_GTP-bd_dom"/>
</dbReference>
<dbReference type="FunFam" id="2.40.30.10:FF:000016">
    <property type="entry name" value="GTP-binding protein TypA"/>
    <property type="match status" value="1"/>
</dbReference>
<feature type="domain" description="Tr-type G" evidence="5">
    <location>
        <begin position="1"/>
        <end position="198"/>
    </location>
</feature>
<comment type="function">
    <text evidence="4">A 50S ribosomal subunit assembly protein with GTPase activity, required for 50S subunit assembly at low temperatures, may also play a role in translation. Binds GTP and analogs. Binds the 70S ribosome between the 30S and 50S subunits, in a similar position as ribosome-bound EF-G; it contacts a number of ribosomal proteins, both rRNAs and the A-site tRNA.</text>
</comment>
<dbReference type="FunFam" id="3.30.70.240:FF:000002">
    <property type="entry name" value="GTP-binding protein TypA"/>
    <property type="match status" value="1"/>
</dbReference>
<dbReference type="PANTHER" id="PTHR42908">
    <property type="entry name" value="TRANSLATION ELONGATION FACTOR-RELATED"/>
    <property type="match status" value="1"/>
</dbReference>
<dbReference type="EC" id="3.6.5.-" evidence="4"/>
<dbReference type="GO" id="GO:0009409">
    <property type="term" value="P:response to cold"/>
    <property type="evidence" value="ECO:0007669"/>
    <property type="project" value="UniProtKB-ARBA"/>
</dbReference>
<dbReference type="GO" id="GO:0000027">
    <property type="term" value="P:ribosomal large subunit assembly"/>
    <property type="evidence" value="ECO:0007669"/>
    <property type="project" value="UniProtKB-UniRule"/>
</dbReference>
<dbReference type="SUPFAM" id="SSF50447">
    <property type="entry name" value="Translation proteins"/>
    <property type="match status" value="1"/>
</dbReference>
<dbReference type="InterPro" id="IPR027417">
    <property type="entry name" value="P-loop_NTPase"/>
</dbReference>
<dbReference type="Pfam" id="PF00009">
    <property type="entry name" value="GTP_EFTU"/>
    <property type="match status" value="1"/>
</dbReference>
<comment type="subcellular location">
    <subcellularLocation>
        <location evidence="4">Cytoplasm</location>
    </subcellularLocation>
    <text evidence="4">Binds to ribosomes.</text>
</comment>
<comment type="caution">
    <text evidence="6">The sequence shown here is derived from an EMBL/GenBank/DDBJ whole genome shotgun (WGS) entry which is preliminary data.</text>
</comment>
<keyword evidence="1 4" id="KW-0547">Nucleotide-binding</keyword>
<dbReference type="SMART" id="SM00838">
    <property type="entry name" value="EFG_C"/>
    <property type="match status" value="1"/>
</dbReference>
<dbReference type="InterPro" id="IPR035651">
    <property type="entry name" value="BipA_V"/>
</dbReference>
<dbReference type="FunFam" id="2.40.50.250:FF:000001">
    <property type="entry name" value="GTP-binding protein TypA"/>
    <property type="match status" value="1"/>
</dbReference>
<dbReference type="InterPro" id="IPR047042">
    <property type="entry name" value="BipA_II"/>
</dbReference>
<keyword evidence="4" id="KW-0690">Ribosome biogenesis</keyword>
<dbReference type="InterPro" id="IPR042116">
    <property type="entry name" value="TypA/BipA_C"/>
</dbReference>
<dbReference type="Pfam" id="PF00679">
    <property type="entry name" value="EFG_C"/>
    <property type="match status" value="1"/>
</dbReference>
<dbReference type="AlphaFoldDB" id="A0A0R2HEC0"/>
<dbReference type="PROSITE" id="PS51722">
    <property type="entry name" value="G_TR_2"/>
    <property type="match status" value="1"/>
</dbReference>
<evidence type="ECO:0000256" key="3">
    <source>
        <dbReference type="ARBA" id="ARBA00048548"/>
    </source>
</evidence>
<comment type="similarity">
    <text evidence="4">Belongs to the TRAFAC class translation factor GTPase superfamily. Classic translation factor GTPase family. BipA subfamily.</text>
</comment>